<dbReference type="Proteomes" id="UP000325315">
    <property type="component" value="Unassembled WGS sequence"/>
</dbReference>
<gene>
    <name evidence="1" type="ORF">EPI10_031278</name>
</gene>
<evidence type="ECO:0000313" key="1">
    <source>
        <dbReference type="EMBL" id="KAA3487455.1"/>
    </source>
</evidence>
<organism evidence="1 2">
    <name type="scientific">Gossypium australe</name>
    <dbReference type="NCBI Taxonomy" id="47621"/>
    <lineage>
        <taxon>Eukaryota</taxon>
        <taxon>Viridiplantae</taxon>
        <taxon>Streptophyta</taxon>
        <taxon>Embryophyta</taxon>
        <taxon>Tracheophyta</taxon>
        <taxon>Spermatophyta</taxon>
        <taxon>Magnoliopsida</taxon>
        <taxon>eudicotyledons</taxon>
        <taxon>Gunneridae</taxon>
        <taxon>Pentapetalae</taxon>
        <taxon>rosids</taxon>
        <taxon>malvids</taxon>
        <taxon>Malvales</taxon>
        <taxon>Malvaceae</taxon>
        <taxon>Malvoideae</taxon>
        <taxon>Gossypium</taxon>
    </lineage>
</organism>
<keyword evidence="2" id="KW-1185">Reference proteome</keyword>
<dbReference type="EMBL" id="SMMG02000001">
    <property type="protein sequence ID" value="KAA3487455.1"/>
    <property type="molecule type" value="Genomic_DNA"/>
</dbReference>
<name>A0A5B6X3A0_9ROSI</name>
<dbReference type="OrthoDB" id="1001830at2759"/>
<dbReference type="AlphaFoldDB" id="A0A5B6X3A0"/>
<accession>A0A5B6X3A0</accession>
<comment type="caution">
    <text evidence="1">The sequence shown here is derived from an EMBL/GenBank/DDBJ whole genome shotgun (WGS) entry which is preliminary data.</text>
</comment>
<evidence type="ECO:0000313" key="2">
    <source>
        <dbReference type="Proteomes" id="UP000325315"/>
    </source>
</evidence>
<sequence length="93" mass="10607">MEKYLGDEWYFGRRALLEGGTDSKVAKLIDTNKRIWKRELIANTFSEGDAEKILRIPLAQEPHDDFLVWSGESSGEAYKLLQNSCANPRAYAL</sequence>
<protein>
    <submittedName>
        <fullName evidence="1">Uncharacterized protein</fullName>
    </submittedName>
</protein>
<reference evidence="2" key="1">
    <citation type="journal article" date="2019" name="Plant Biotechnol. J.">
        <title>Genome sequencing of the Australian wild diploid species Gossypium australe highlights disease resistance and delayed gland morphogenesis.</title>
        <authorList>
            <person name="Cai Y."/>
            <person name="Cai X."/>
            <person name="Wang Q."/>
            <person name="Wang P."/>
            <person name="Zhang Y."/>
            <person name="Cai C."/>
            <person name="Xu Y."/>
            <person name="Wang K."/>
            <person name="Zhou Z."/>
            <person name="Wang C."/>
            <person name="Geng S."/>
            <person name="Li B."/>
            <person name="Dong Q."/>
            <person name="Hou Y."/>
            <person name="Wang H."/>
            <person name="Ai P."/>
            <person name="Liu Z."/>
            <person name="Yi F."/>
            <person name="Sun M."/>
            <person name="An G."/>
            <person name="Cheng J."/>
            <person name="Zhang Y."/>
            <person name="Shi Q."/>
            <person name="Xie Y."/>
            <person name="Shi X."/>
            <person name="Chang Y."/>
            <person name="Huang F."/>
            <person name="Chen Y."/>
            <person name="Hong S."/>
            <person name="Mi L."/>
            <person name="Sun Q."/>
            <person name="Zhang L."/>
            <person name="Zhou B."/>
            <person name="Peng R."/>
            <person name="Zhang X."/>
            <person name="Liu F."/>
        </authorList>
    </citation>
    <scope>NUCLEOTIDE SEQUENCE [LARGE SCALE GENOMIC DNA]</scope>
    <source>
        <strain evidence="2">cv. PA1801</strain>
    </source>
</reference>
<proteinExistence type="predicted"/>